<dbReference type="SFLD" id="SFLDS00003">
    <property type="entry name" value="Haloacid_Dehalogenase"/>
    <property type="match status" value="1"/>
</dbReference>
<dbReference type="InterPro" id="IPR036412">
    <property type="entry name" value="HAD-like_sf"/>
</dbReference>
<dbReference type="InterPro" id="IPR023198">
    <property type="entry name" value="PGP-like_dom2"/>
</dbReference>
<dbReference type="Pfam" id="PF00702">
    <property type="entry name" value="Hydrolase"/>
    <property type="match status" value="1"/>
</dbReference>
<dbReference type="CDD" id="cd02588">
    <property type="entry name" value="HAD_L2-DEX"/>
    <property type="match status" value="1"/>
</dbReference>
<dbReference type="SFLD" id="SFLDF00045">
    <property type="entry name" value="2-haloacid_dehalogenase"/>
    <property type="match status" value="1"/>
</dbReference>
<keyword evidence="2 3" id="KW-0378">Hydrolase</keyword>
<dbReference type="eggNOG" id="COG1011">
    <property type="taxonomic scope" value="Bacteria"/>
</dbReference>
<dbReference type="GO" id="GO:0018784">
    <property type="term" value="F:(S)-2-haloacid dehalogenase activity"/>
    <property type="evidence" value="ECO:0007669"/>
    <property type="project" value="UniProtKB-UniRule"/>
</dbReference>
<dbReference type="InterPro" id="IPR006439">
    <property type="entry name" value="HAD-SF_hydro_IA"/>
</dbReference>
<protein>
    <recommendedName>
        <fullName evidence="3">(S)-2-haloacid dehalogenase</fullName>
        <ecNumber evidence="3">3.8.1.2</ecNumber>
    </recommendedName>
    <alternativeName>
        <fullName evidence="3">2-haloalkanoic acid dehalogenase</fullName>
    </alternativeName>
    <alternativeName>
        <fullName evidence="3">Halocarboxylic acid halidohydrolase</fullName>
    </alternativeName>
    <alternativeName>
        <fullName evidence="3">L-2-haloacid dehalogenase</fullName>
    </alternativeName>
</protein>
<evidence type="ECO:0000256" key="3">
    <source>
        <dbReference type="RuleBase" id="RU368077"/>
    </source>
</evidence>
<gene>
    <name evidence="4" type="ORF">ebA812</name>
</gene>
<proteinExistence type="inferred from homology"/>
<dbReference type="AlphaFoldDB" id="Q5P813"/>
<dbReference type="Gene3D" id="3.40.50.1000">
    <property type="entry name" value="HAD superfamily/HAD-like"/>
    <property type="match status" value="1"/>
</dbReference>
<dbReference type="EC" id="3.8.1.2" evidence="3"/>
<accession>Q5P813</accession>
<dbReference type="InterPro" id="IPR006328">
    <property type="entry name" value="2-HAD"/>
</dbReference>
<dbReference type="SFLD" id="SFLDG01129">
    <property type="entry name" value="C1.5:_HAD__Beta-PGM__Phosphata"/>
    <property type="match status" value="1"/>
</dbReference>
<keyword evidence="5" id="KW-1185">Reference proteome</keyword>
<dbReference type="EMBL" id="CR555306">
    <property type="protein sequence ID" value="CAI06548.1"/>
    <property type="molecule type" value="Genomic_DNA"/>
</dbReference>
<comment type="function">
    <text evidence="3">Catalyzes the hydrolytic dehalogenation of small (S)-2-haloalkanoic acids to yield the corresponding (R)-2-hydroxyalkanoic acids.</text>
</comment>
<dbReference type="SUPFAM" id="SSF56784">
    <property type="entry name" value="HAD-like"/>
    <property type="match status" value="1"/>
</dbReference>
<sequence>MHVFYRAHDTNTLLLNFGVENTLPDNRDAFGRVAGRKGAQTEIPTTMKLPGQIRAIAFDAYGTLFDVYSVGALAEQLFPGHGEALTALWRLKQIEYSLLRTLSDRYKPFLEVTDDALRFSASRLGLDMNDARHRQLMNQYACLSPFPENLGALKTLRELGVPLAVLSNGTPRMLDVAIKSAGMNGLFDHVLSVDTVRQYKTADAAYQLGPDAFGCAARDILFVSSNGWDAAGATWFGYTTFWINRSGQPLEALDVTPSVIGQRLTDVVDFVRPRFVGTPRA</sequence>
<evidence type="ECO:0000256" key="2">
    <source>
        <dbReference type="ARBA" id="ARBA00022801"/>
    </source>
</evidence>
<comment type="catalytic activity">
    <reaction evidence="3">
        <text>an (S)-2-haloacid + H2O = a (2R)-2-hydroxycarboxylate + a halide anion + H(+)</text>
        <dbReference type="Rhea" id="RHEA:11192"/>
        <dbReference type="ChEBI" id="CHEBI:15377"/>
        <dbReference type="ChEBI" id="CHEBI:15378"/>
        <dbReference type="ChEBI" id="CHEBI:16042"/>
        <dbReference type="ChEBI" id="CHEBI:58314"/>
        <dbReference type="ChEBI" id="CHEBI:137405"/>
        <dbReference type="EC" id="3.8.1.2"/>
    </reaction>
</comment>
<dbReference type="NCBIfam" id="TIGR01493">
    <property type="entry name" value="HAD-SF-IA-v2"/>
    <property type="match status" value="1"/>
</dbReference>
<dbReference type="InterPro" id="IPR023214">
    <property type="entry name" value="HAD_sf"/>
</dbReference>
<reference evidence="4 5" key="1">
    <citation type="journal article" date="2005" name="Arch. Microbiol.">
        <title>The genome sequence of an anaerobic aromatic-degrading denitrifying bacterium, strain EbN1.</title>
        <authorList>
            <person name="Rabus R."/>
            <person name="Kube M."/>
            <person name="Heider J."/>
            <person name="Beck A."/>
            <person name="Heitmann K."/>
            <person name="Widdel F."/>
            <person name="Reinhardt R."/>
        </authorList>
    </citation>
    <scope>NUCLEOTIDE SEQUENCE [LARGE SCALE GENOMIC DNA]</scope>
    <source>
        <strain evidence="4 5">EbN1</strain>
    </source>
</reference>
<dbReference type="NCBIfam" id="TIGR01428">
    <property type="entry name" value="HAD_type_II"/>
    <property type="match status" value="1"/>
</dbReference>
<name>Q5P813_AROAE</name>
<dbReference type="PANTHER" id="PTHR43316:SF3">
    <property type="entry name" value="HALOACID DEHALOGENASE, TYPE II (AFU_ORTHOLOGUE AFUA_2G07750)-RELATED"/>
    <property type="match status" value="1"/>
</dbReference>
<evidence type="ECO:0000313" key="5">
    <source>
        <dbReference type="Proteomes" id="UP000006552"/>
    </source>
</evidence>
<dbReference type="PANTHER" id="PTHR43316">
    <property type="entry name" value="HYDROLASE, HALOACID DELAHOGENASE-RELATED"/>
    <property type="match status" value="1"/>
</dbReference>
<evidence type="ECO:0000256" key="1">
    <source>
        <dbReference type="ARBA" id="ARBA00008106"/>
    </source>
</evidence>
<dbReference type="HOGENOM" id="CLU_045011_3_1_4"/>
<dbReference type="STRING" id="76114.ebA812"/>
<organism evidence="4 5">
    <name type="scientific">Aromatoleum aromaticum (strain DSM 19018 / LMG 30748 / EbN1)</name>
    <name type="common">Azoarcus sp. (strain EbN1)</name>
    <dbReference type="NCBI Taxonomy" id="76114"/>
    <lineage>
        <taxon>Bacteria</taxon>
        <taxon>Pseudomonadati</taxon>
        <taxon>Pseudomonadota</taxon>
        <taxon>Betaproteobacteria</taxon>
        <taxon>Rhodocyclales</taxon>
        <taxon>Rhodocyclaceae</taxon>
        <taxon>Aromatoleum</taxon>
    </lineage>
</organism>
<dbReference type="Gene3D" id="1.10.150.240">
    <property type="entry name" value="Putative phosphatase, domain 2"/>
    <property type="match status" value="1"/>
</dbReference>
<dbReference type="SFLD" id="SFLDG01135">
    <property type="entry name" value="C1.5.6:_HAD__Beta-PGM__Phospha"/>
    <property type="match status" value="1"/>
</dbReference>
<comment type="similarity">
    <text evidence="1 3">Belongs to the HAD-like hydrolase superfamily. S-2-haloalkanoic acid dehalogenase family.</text>
</comment>
<dbReference type="PRINTS" id="PR00413">
    <property type="entry name" value="HADHALOGNASE"/>
</dbReference>
<dbReference type="KEGG" id="eba:ebA812"/>
<evidence type="ECO:0000313" key="4">
    <source>
        <dbReference type="EMBL" id="CAI06548.1"/>
    </source>
</evidence>
<dbReference type="Proteomes" id="UP000006552">
    <property type="component" value="Chromosome"/>
</dbReference>
<dbReference type="InterPro" id="IPR051540">
    <property type="entry name" value="S-2-haloacid_dehalogenase"/>
</dbReference>